<dbReference type="Proteomes" id="UP000275865">
    <property type="component" value="Unassembled WGS sequence"/>
</dbReference>
<keyword evidence="2" id="KW-0812">Transmembrane</keyword>
<evidence type="ECO:0000256" key="1">
    <source>
        <dbReference type="SAM" id="MobiDB-lite"/>
    </source>
</evidence>
<accession>A0A3A9YDS6</accession>
<feature type="transmembrane region" description="Helical" evidence="2">
    <location>
        <begin position="12"/>
        <end position="33"/>
    </location>
</feature>
<feature type="compositionally biased region" description="Polar residues" evidence="1">
    <location>
        <begin position="80"/>
        <end position="95"/>
    </location>
</feature>
<name>A0A3A9YDS6_9ACTN</name>
<reference evidence="3 4" key="1">
    <citation type="submission" date="2018-09" db="EMBL/GenBank/DDBJ databases">
        <title>Micromonospora sp. nov. MS1-9, isolated from a root of Musa sp.</title>
        <authorList>
            <person name="Kuncharoen N."/>
            <person name="Kudo T."/>
            <person name="Ohkuma M."/>
            <person name="Yuki M."/>
            <person name="Tanasupawat S."/>
        </authorList>
    </citation>
    <scope>NUCLEOTIDE SEQUENCE [LARGE SCALE GENOMIC DNA]</scope>
    <source>
        <strain evidence="3 4">MS1-9</strain>
    </source>
</reference>
<gene>
    <name evidence="3" type="ORF">D7044_04060</name>
</gene>
<keyword evidence="2" id="KW-1133">Transmembrane helix</keyword>
<protein>
    <submittedName>
        <fullName evidence="3">Uncharacterized protein</fullName>
    </submittedName>
</protein>
<comment type="caution">
    <text evidence="3">The sequence shown here is derived from an EMBL/GenBank/DDBJ whole genome shotgun (WGS) entry which is preliminary data.</text>
</comment>
<evidence type="ECO:0000256" key="2">
    <source>
        <dbReference type="SAM" id="Phobius"/>
    </source>
</evidence>
<dbReference type="EMBL" id="RAZT01000002">
    <property type="protein sequence ID" value="RKN35355.1"/>
    <property type="molecule type" value="Genomic_DNA"/>
</dbReference>
<sequence length="95" mass="10109">MRAAHTMTAVDGNLWLAGTAVALVLAIFVVVVVRRRRRPTPAGREAALQLARQAIRQSRRDQHVRARGTLRGKGYGGDDSQATSAAVSSESSGTP</sequence>
<organism evidence="3 4">
    <name type="scientific">Micromonospora musae</name>
    <dbReference type="NCBI Taxonomy" id="1894970"/>
    <lineage>
        <taxon>Bacteria</taxon>
        <taxon>Bacillati</taxon>
        <taxon>Actinomycetota</taxon>
        <taxon>Actinomycetes</taxon>
        <taxon>Micromonosporales</taxon>
        <taxon>Micromonosporaceae</taxon>
        <taxon>Micromonospora</taxon>
    </lineage>
</organism>
<proteinExistence type="predicted"/>
<keyword evidence="2" id="KW-0472">Membrane</keyword>
<evidence type="ECO:0000313" key="4">
    <source>
        <dbReference type="Proteomes" id="UP000275865"/>
    </source>
</evidence>
<dbReference type="AlphaFoldDB" id="A0A3A9YDS6"/>
<feature type="region of interest" description="Disordered" evidence="1">
    <location>
        <begin position="57"/>
        <end position="95"/>
    </location>
</feature>
<evidence type="ECO:0000313" key="3">
    <source>
        <dbReference type="EMBL" id="RKN35355.1"/>
    </source>
</evidence>